<proteinExistence type="predicted"/>
<evidence type="ECO:0000256" key="1">
    <source>
        <dbReference type="SAM" id="MobiDB-lite"/>
    </source>
</evidence>
<organism evidence="2 3">
    <name type="scientific">Xylona heveae (strain CBS 132557 / TC161)</name>
    <dbReference type="NCBI Taxonomy" id="1328760"/>
    <lineage>
        <taxon>Eukaryota</taxon>
        <taxon>Fungi</taxon>
        <taxon>Dikarya</taxon>
        <taxon>Ascomycota</taxon>
        <taxon>Pezizomycotina</taxon>
        <taxon>Xylonomycetes</taxon>
        <taxon>Xylonales</taxon>
        <taxon>Xylonaceae</taxon>
        <taxon>Xylona</taxon>
    </lineage>
</organism>
<dbReference type="GeneID" id="28900244"/>
<dbReference type="InParanoid" id="A0A161TB99"/>
<feature type="region of interest" description="Disordered" evidence="1">
    <location>
        <begin position="67"/>
        <end position="144"/>
    </location>
</feature>
<evidence type="ECO:0000313" key="2">
    <source>
        <dbReference type="EMBL" id="KZF22927.1"/>
    </source>
</evidence>
<dbReference type="OMA" id="GHSYHDS"/>
<feature type="compositionally biased region" description="Low complexity" evidence="1">
    <location>
        <begin position="121"/>
        <end position="142"/>
    </location>
</feature>
<accession>A0A161TB99</accession>
<feature type="region of interest" description="Disordered" evidence="1">
    <location>
        <begin position="1"/>
        <end position="34"/>
    </location>
</feature>
<dbReference type="RefSeq" id="XP_018188482.1">
    <property type="nucleotide sequence ID" value="XM_018335107.1"/>
</dbReference>
<feature type="compositionally biased region" description="Low complexity" evidence="1">
    <location>
        <begin position="1"/>
        <end position="11"/>
    </location>
</feature>
<feature type="region of interest" description="Disordered" evidence="1">
    <location>
        <begin position="168"/>
        <end position="212"/>
    </location>
</feature>
<name>A0A161TB99_XYLHT</name>
<dbReference type="EMBL" id="KV407458">
    <property type="protein sequence ID" value="KZF22927.1"/>
    <property type="molecule type" value="Genomic_DNA"/>
</dbReference>
<dbReference type="Proteomes" id="UP000076632">
    <property type="component" value="Unassembled WGS sequence"/>
</dbReference>
<feature type="compositionally biased region" description="Basic and acidic residues" evidence="1">
    <location>
        <begin position="12"/>
        <end position="28"/>
    </location>
</feature>
<evidence type="ECO:0000313" key="3">
    <source>
        <dbReference type="Proteomes" id="UP000076632"/>
    </source>
</evidence>
<protein>
    <submittedName>
        <fullName evidence="2">Uncharacterized protein</fullName>
    </submittedName>
</protein>
<dbReference type="AlphaFoldDB" id="A0A161TB99"/>
<keyword evidence="3" id="KW-1185">Reference proteome</keyword>
<dbReference type="OrthoDB" id="5225441at2759"/>
<reference evidence="2 3" key="1">
    <citation type="journal article" date="2016" name="Fungal Biol.">
        <title>The genome of Xylona heveae provides a window into fungal endophytism.</title>
        <authorList>
            <person name="Gazis R."/>
            <person name="Kuo A."/>
            <person name="Riley R."/>
            <person name="LaButti K."/>
            <person name="Lipzen A."/>
            <person name="Lin J."/>
            <person name="Amirebrahimi M."/>
            <person name="Hesse C.N."/>
            <person name="Spatafora J.W."/>
            <person name="Henrissat B."/>
            <person name="Hainaut M."/>
            <person name="Grigoriev I.V."/>
            <person name="Hibbett D.S."/>
        </authorList>
    </citation>
    <scope>NUCLEOTIDE SEQUENCE [LARGE SCALE GENOMIC DNA]</scope>
    <source>
        <strain evidence="2 3">TC161</strain>
    </source>
</reference>
<sequence length="212" mass="23109">MSIFSKLSSAKKAAEKHKSAQQAHEKAETTAPAPYKHIITHAAVDALSGAPSSWKNEDRQLIREHHRRRSAMIRNNSGLSSVSTLPRTSSYHGSAWNYRPSDSTKLLKVPSEQGMARSPVTSTDISPIASSSQSTTSDSSSSLEIQGEVHFPEQNVLNQLHKSTYRKVGEAPLYDAPPPRPKAQTNVSVTPIENKKRWRFSKSGPAPVAAAS</sequence>
<gene>
    <name evidence="2" type="ORF">L228DRAFT_268298</name>
</gene>
<feature type="compositionally biased region" description="Polar residues" evidence="1">
    <location>
        <begin position="73"/>
        <end position="92"/>
    </location>
</feature>